<dbReference type="AlphaFoldDB" id="A0A5Q0GYW1"/>
<gene>
    <name evidence="1" type="ORF">EKG83_15720</name>
</gene>
<dbReference type="EMBL" id="CP034550">
    <property type="protein sequence ID" value="QFZ18714.1"/>
    <property type="molecule type" value="Genomic_DNA"/>
</dbReference>
<reference evidence="2" key="1">
    <citation type="journal article" date="2021" name="Curr. Microbiol.">
        <title>Complete genome of nocamycin-producing strain Saccharothrix syringae NRRL B-16468 reveals the biosynthetic potential for secondary metabolites.</title>
        <authorList>
            <person name="Mo X."/>
            <person name="Yang S."/>
        </authorList>
    </citation>
    <scope>NUCLEOTIDE SEQUENCE [LARGE SCALE GENOMIC DNA]</scope>
    <source>
        <strain evidence="2">ATCC 51364 / DSM 43886 / JCM 6844 / KCTC 9398 / NBRC 14523 / NRRL B-16468 / INA 2240</strain>
    </source>
</reference>
<dbReference type="OrthoDB" id="4335893at2"/>
<sequence>MSVGAAQADSGPIQAAAGSCYGGWHDENTYGEGCKGYPSGYRVQASAQCKNGSWAYGNKVSISGSSYSWSYAYCAGKGGYKLGTGGYVILGPA</sequence>
<accession>A0A5Q0GYW1</accession>
<evidence type="ECO:0008006" key="3">
    <source>
        <dbReference type="Google" id="ProtNLM"/>
    </source>
</evidence>
<dbReference type="RefSeq" id="WP_153278149.1">
    <property type="nucleotide sequence ID" value="NZ_CP034550.1"/>
</dbReference>
<dbReference type="KEGG" id="ssyi:EKG83_15720"/>
<evidence type="ECO:0000313" key="2">
    <source>
        <dbReference type="Proteomes" id="UP000325787"/>
    </source>
</evidence>
<proteinExistence type="predicted"/>
<name>A0A5Q0GYW1_SACSY</name>
<evidence type="ECO:0000313" key="1">
    <source>
        <dbReference type="EMBL" id="QFZ18714.1"/>
    </source>
</evidence>
<organism evidence="1 2">
    <name type="scientific">Saccharothrix syringae</name>
    <name type="common">Nocardiopsis syringae</name>
    <dbReference type="NCBI Taxonomy" id="103733"/>
    <lineage>
        <taxon>Bacteria</taxon>
        <taxon>Bacillati</taxon>
        <taxon>Actinomycetota</taxon>
        <taxon>Actinomycetes</taxon>
        <taxon>Pseudonocardiales</taxon>
        <taxon>Pseudonocardiaceae</taxon>
        <taxon>Saccharothrix</taxon>
    </lineage>
</organism>
<dbReference type="Proteomes" id="UP000325787">
    <property type="component" value="Chromosome"/>
</dbReference>
<keyword evidence="2" id="KW-1185">Reference proteome</keyword>
<protein>
    <recommendedName>
        <fullName evidence="3">Lactococcin 972 family bacteriocin</fullName>
    </recommendedName>
</protein>